<proteinExistence type="predicted"/>
<accession>A0A509EF41</accession>
<keyword evidence="3" id="KW-1185">Reference proteome</keyword>
<dbReference type="EMBL" id="CABFPH010000029">
    <property type="protein sequence ID" value="VUD71843.1"/>
    <property type="molecule type" value="Genomic_DNA"/>
</dbReference>
<organism evidence="2 3">
    <name type="scientific">Methylobacterium symbioticum</name>
    <dbReference type="NCBI Taxonomy" id="2584084"/>
    <lineage>
        <taxon>Bacteria</taxon>
        <taxon>Pseudomonadati</taxon>
        <taxon>Pseudomonadota</taxon>
        <taxon>Alphaproteobacteria</taxon>
        <taxon>Hyphomicrobiales</taxon>
        <taxon>Methylobacteriaceae</taxon>
        <taxon>Methylobacterium</taxon>
    </lineage>
</organism>
<evidence type="ECO:0000256" key="1">
    <source>
        <dbReference type="SAM" id="Phobius"/>
    </source>
</evidence>
<dbReference type="AlphaFoldDB" id="A0A509EF41"/>
<reference evidence="2 3" key="1">
    <citation type="submission" date="2019-06" db="EMBL/GenBank/DDBJ databases">
        <authorList>
            <person name="Rodrigo-Torres L."/>
            <person name="Arahal R. D."/>
            <person name="Lucena T."/>
        </authorList>
    </citation>
    <scope>NUCLEOTIDE SEQUENCE [LARGE SCALE GENOMIC DNA]</scope>
    <source>
        <strain evidence="2 3">SB0023/3</strain>
    </source>
</reference>
<keyword evidence="1" id="KW-1133">Transmembrane helix</keyword>
<keyword evidence="1" id="KW-0812">Transmembrane</keyword>
<sequence>MANPLRIEGPDPPGMTCADVERWLVAAFMAFTVAPVFSLRANRLQATDQDAAPGTFDWITFSADVLGRSSVERLALLTWARSKSRRRIRRHRGLRALKEVPGGTVTDFCEEAGWKRRTFDRRRKRACRRLADAWNERRQAERQELNWRNQ</sequence>
<dbReference type="RefSeq" id="WP_142583237.1">
    <property type="nucleotide sequence ID" value="NZ_CABFPH010000029.1"/>
</dbReference>
<protein>
    <submittedName>
        <fullName evidence="2">Uncharacterized protein</fullName>
    </submittedName>
</protein>
<dbReference type="OrthoDB" id="8003692at2"/>
<evidence type="ECO:0000313" key="2">
    <source>
        <dbReference type="EMBL" id="VUD71843.1"/>
    </source>
</evidence>
<evidence type="ECO:0000313" key="3">
    <source>
        <dbReference type="Proteomes" id="UP000410984"/>
    </source>
</evidence>
<keyword evidence="1" id="KW-0472">Membrane</keyword>
<feature type="transmembrane region" description="Helical" evidence="1">
    <location>
        <begin position="20"/>
        <end position="39"/>
    </location>
</feature>
<gene>
    <name evidence="2" type="ORF">MET9862_02431</name>
</gene>
<name>A0A509EF41_9HYPH</name>
<dbReference type="Proteomes" id="UP000410984">
    <property type="component" value="Unassembled WGS sequence"/>
</dbReference>